<keyword evidence="12" id="KW-0969">Cilium</keyword>
<dbReference type="GO" id="GO:0004040">
    <property type="term" value="F:amidase activity"/>
    <property type="evidence" value="ECO:0007669"/>
    <property type="project" value="InterPro"/>
</dbReference>
<keyword evidence="12" id="KW-0966">Cell projection</keyword>
<dbReference type="Pfam" id="PF10135">
    <property type="entry name" value="Rod-binding"/>
    <property type="match status" value="1"/>
</dbReference>
<evidence type="ECO:0000256" key="4">
    <source>
        <dbReference type="ARBA" id="ARBA00007974"/>
    </source>
</evidence>
<keyword evidence="12" id="KW-0282">Flagellum</keyword>
<evidence type="ECO:0000313" key="12">
    <source>
        <dbReference type="EMBL" id="MCK9684596.1"/>
    </source>
</evidence>
<dbReference type="Gene3D" id="2.10.70.40">
    <property type="entry name" value="peptidoglycan hydrolase"/>
    <property type="match status" value="1"/>
</dbReference>
<accession>A0A9X1YES8</accession>
<feature type="domain" description="Mannosyl-glycoprotein endo-beta-N-acetylglucosamidase-like" evidence="11">
    <location>
        <begin position="133"/>
        <end position="288"/>
    </location>
</feature>
<comment type="similarity">
    <text evidence="4">In the C-terminal section; belongs to the glycosyl hydrolase 73 family.</text>
</comment>
<dbReference type="GO" id="GO:0042597">
    <property type="term" value="C:periplasmic space"/>
    <property type="evidence" value="ECO:0007669"/>
    <property type="project" value="UniProtKB-SubCell"/>
</dbReference>
<dbReference type="GO" id="GO:0071555">
    <property type="term" value="P:cell wall organization"/>
    <property type="evidence" value="ECO:0007669"/>
    <property type="project" value="UniProtKB-KW"/>
</dbReference>
<evidence type="ECO:0000256" key="9">
    <source>
        <dbReference type="ARBA" id="ARBA00023316"/>
    </source>
</evidence>
<comment type="similarity">
    <text evidence="3">In the N-terminal section; belongs to the FlgJ family.</text>
</comment>
<gene>
    <name evidence="12" type="primary">flgJ</name>
    <name evidence="12" type="ORF">LPC04_02620</name>
</gene>
<evidence type="ECO:0000259" key="11">
    <source>
        <dbReference type="SMART" id="SM00047"/>
    </source>
</evidence>
<dbReference type="Gene3D" id="1.10.530.10">
    <property type="match status" value="1"/>
</dbReference>
<keyword evidence="8" id="KW-0326">Glycosidase</keyword>
<evidence type="ECO:0000256" key="3">
    <source>
        <dbReference type="ARBA" id="ARBA00006880"/>
    </source>
</evidence>
<dbReference type="GO" id="GO:0044780">
    <property type="term" value="P:bacterial-type flagellum assembly"/>
    <property type="evidence" value="ECO:0007669"/>
    <property type="project" value="InterPro"/>
</dbReference>
<evidence type="ECO:0000256" key="1">
    <source>
        <dbReference type="ARBA" id="ARBA00002954"/>
    </source>
</evidence>
<dbReference type="GO" id="GO:0071973">
    <property type="term" value="P:bacterial-type flagellum-dependent cell motility"/>
    <property type="evidence" value="ECO:0007669"/>
    <property type="project" value="TreeGrafter"/>
</dbReference>
<dbReference type="SMART" id="SM00047">
    <property type="entry name" value="LYZ2"/>
    <property type="match status" value="1"/>
</dbReference>
<dbReference type="PANTHER" id="PTHR33308:SF9">
    <property type="entry name" value="PEPTIDOGLYCAN HYDROLASE FLGJ"/>
    <property type="match status" value="1"/>
</dbReference>
<evidence type="ECO:0000313" key="13">
    <source>
        <dbReference type="Proteomes" id="UP001139353"/>
    </source>
</evidence>
<dbReference type="PRINTS" id="PR01002">
    <property type="entry name" value="FLGFLGJ"/>
</dbReference>
<dbReference type="Proteomes" id="UP001139353">
    <property type="component" value="Unassembled WGS sequence"/>
</dbReference>
<comment type="caution">
    <text evidence="12">The sequence shown here is derived from an EMBL/GenBank/DDBJ whole genome shotgun (WGS) entry which is preliminary data.</text>
</comment>
<keyword evidence="7 12" id="KW-0378">Hydrolase</keyword>
<keyword evidence="6" id="KW-0574">Periplasm</keyword>
<dbReference type="GO" id="GO:0016798">
    <property type="term" value="F:hydrolase activity, acting on glycosyl bonds"/>
    <property type="evidence" value="ECO:0007669"/>
    <property type="project" value="UniProtKB-KW"/>
</dbReference>
<evidence type="ECO:0000256" key="7">
    <source>
        <dbReference type="ARBA" id="ARBA00022801"/>
    </source>
</evidence>
<dbReference type="PANTHER" id="PTHR33308">
    <property type="entry name" value="PEPTIDOGLYCAN HYDROLASE FLGJ"/>
    <property type="match status" value="1"/>
</dbReference>
<dbReference type="EMBL" id="JAJLJH010000001">
    <property type="protein sequence ID" value="MCK9684596.1"/>
    <property type="molecule type" value="Genomic_DNA"/>
</dbReference>
<dbReference type="InterPro" id="IPR013377">
    <property type="entry name" value="FlgJ"/>
</dbReference>
<keyword evidence="9" id="KW-0961">Cell wall biogenesis/degradation</keyword>
<dbReference type="AlphaFoldDB" id="A0A9X1YES8"/>
<dbReference type="InterPro" id="IPR051056">
    <property type="entry name" value="Glycosyl_Hydrolase_73"/>
</dbReference>
<evidence type="ECO:0000256" key="5">
    <source>
        <dbReference type="ARBA" id="ARBA00013433"/>
    </source>
</evidence>
<organism evidence="12 13">
    <name type="scientific">Scleromatobacter humisilvae</name>
    <dbReference type="NCBI Taxonomy" id="2897159"/>
    <lineage>
        <taxon>Bacteria</taxon>
        <taxon>Pseudomonadati</taxon>
        <taxon>Pseudomonadota</taxon>
        <taxon>Betaproteobacteria</taxon>
        <taxon>Burkholderiales</taxon>
        <taxon>Sphaerotilaceae</taxon>
        <taxon>Scleromatobacter</taxon>
    </lineage>
</organism>
<evidence type="ECO:0000256" key="10">
    <source>
        <dbReference type="ARBA" id="ARBA00030835"/>
    </source>
</evidence>
<comment type="function">
    <text evidence="1">Flagellum-specific muramidase which hydrolyzes the peptidoglycan layer to assemble the rod structure in the periplasmic space.</text>
</comment>
<proteinExistence type="inferred from homology"/>
<dbReference type="Pfam" id="PF01832">
    <property type="entry name" value="Glucosaminidase"/>
    <property type="match status" value="1"/>
</dbReference>
<dbReference type="RefSeq" id="WP_275680622.1">
    <property type="nucleotide sequence ID" value="NZ_JAJLJH010000001.1"/>
</dbReference>
<evidence type="ECO:0000256" key="2">
    <source>
        <dbReference type="ARBA" id="ARBA00004418"/>
    </source>
</evidence>
<reference evidence="12" key="1">
    <citation type="submission" date="2021-11" db="EMBL/GenBank/DDBJ databases">
        <title>BS-T2-15 a new species belonging to the Comamonadaceae family isolated from the soil of a French oak forest.</title>
        <authorList>
            <person name="Mieszkin S."/>
            <person name="Alain K."/>
        </authorList>
    </citation>
    <scope>NUCLEOTIDE SEQUENCE</scope>
    <source>
        <strain evidence="12">BS-T2-15</strain>
    </source>
</reference>
<comment type="subcellular location">
    <subcellularLocation>
        <location evidence="2">Periplasm</location>
    </subcellularLocation>
</comment>
<dbReference type="InterPro" id="IPR002901">
    <property type="entry name" value="MGlyc_endo_b_GlcNAc-like_dom"/>
</dbReference>
<evidence type="ECO:0000256" key="8">
    <source>
        <dbReference type="ARBA" id="ARBA00023295"/>
    </source>
</evidence>
<sequence>MASTPISSSIAGAPTQSLNLAGGLENLRIKADKDPKSAVREAAKQFEQMFTQQLLKQMRDSTMNSDMMENEGTKMGTEMLDSQWASKMSGLPGGLSDVIARQLERQMGIAQGVTAKPATANPMPVDPLHADAPVALPQKAAAAFITAHTDAAAAAEKETGIPAKFMIAQAAHETGWGRKEIKNADGSNSYNLFGMKAGPNWKGATTDITTTEYIGGHARKVTQTFRAYSSFAESFADYASTMKNSPRYAAVVASGADANGFAKGLQKAGYATDPSYAQKLAKMIHMTERVQQTLA</sequence>
<name>A0A9X1YES8_9BURK</name>
<dbReference type="InterPro" id="IPR019301">
    <property type="entry name" value="Flagellar_prot_FlgJ_N"/>
</dbReference>
<evidence type="ECO:0000256" key="6">
    <source>
        <dbReference type="ARBA" id="ARBA00022764"/>
    </source>
</evidence>
<protein>
    <recommendedName>
        <fullName evidence="5">Peptidoglycan hydrolase FlgJ</fullName>
    </recommendedName>
    <alternativeName>
        <fullName evidence="10">Muramidase FlgJ</fullName>
    </alternativeName>
</protein>
<dbReference type="NCBIfam" id="TIGR02541">
    <property type="entry name" value="flagell_FlgJ"/>
    <property type="match status" value="1"/>
</dbReference>
<keyword evidence="13" id="KW-1185">Reference proteome</keyword>